<evidence type="ECO:0000313" key="3">
    <source>
        <dbReference type="EMBL" id="KAK6727145.1"/>
    </source>
</evidence>
<dbReference type="PANTHER" id="PTHR47027">
    <property type="entry name" value="REVERSE TRANSCRIPTASE DOMAIN-CONTAINING PROTEIN"/>
    <property type="match status" value="1"/>
</dbReference>
<evidence type="ECO:0000256" key="1">
    <source>
        <dbReference type="SAM" id="SignalP"/>
    </source>
</evidence>
<dbReference type="PANTHER" id="PTHR47027:SF20">
    <property type="entry name" value="REVERSE TRANSCRIPTASE-LIKE PROTEIN WITH RNA-DIRECTED DNA POLYMERASE DOMAIN"/>
    <property type="match status" value="1"/>
</dbReference>
<gene>
    <name evidence="3" type="primary">Necator_chrI.g1197</name>
    <name evidence="3" type="ORF">RB195_005071</name>
</gene>
<name>A0ABR1BP23_NECAM</name>
<dbReference type="EMBL" id="JAVFWL010000001">
    <property type="protein sequence ID" value="KAK6727145.1"/>
    <property type="molecule type" value="Genomic_DNA"/>
</dbReference>
<dbReference type="InterPro" id="IPR014044">
    <property type="entry name" value="CAP_dom"/>
</dbReference>
<evidence type="ECO:0000259" key="2">
    <source>
        <dbReference type="SMART" id="SM00198"/>
    </source>
</evidence>
<evidence type="ECO:0000313" key="4">
    <source>
        <dbReference type="Proteomes" id="UP001303046"/>
    </source>
</evidence>
<keyword evidence="1" id="KW-0732">Signal</keyword>
<dbReference type="InterPro" id="IPR035940">
    <property type="entry name" value="CAP_sf"/>
</dbReference>
<feature type="domain" description="SCP" evidence="2">
    <location>
        <begin position="40"/>
        <end position="204"/>
    </location>
</feature>
<proteinExistence type="predicted"/>
<feature type="signal peptide" evidence="1">
    <location>
        <begin position="1"/>
        <end position="19"/>
    </location>
</feature>
<feature type="chain" id="PRO_5046773007" description="SCP domain-containing protein" evidence="1">
    <location>
        <begin position="20"/>
        <end position="413"/>
    </location>
</feature>
<organism evidence="3 4">
    <name type="scientific">Necator americanus</name>
    <name type="common">Human hookworm</name>
    <dbReference type="NCBI Taxonomy" id="51031"/>
    <lineage>
        <taxon>Eukaryota</taxon>
        <taxon>Metazoa</taxon>
        <taxon>Ecdysozoa</taxon>
        <taxon>Nematoda</taxon>
        <taxon>Chromadorea</taxon>
        <taxon>Rhabditida</taxon>
        <taxon>Rhabditina</taxon>
        <taxon>Rhabditomorpha</taxon>
        <taxon>Strongyloidea</taxon>
        <taxon>Ancylostomatidae</taxon>
        <taxon>Bunostominae</taxon>
        <taxon>Necator</taxon>
    </lineage>
</organism>
<reference evidence="3 4" key="1">
    <citation type="submission" date="2023-08" db="EMBL/GenBank/DDBJ databases">
        <title>A Necator americanus chromosomal reference genome.</title>
        <authorList>
            <person name="Ilik V."/>
            <person name="Petrzelkova K.J."/>
            <person name="Pardy F."/>
            <person name="Fuh T."/>
            <person name="Niatou-Singa F.S."/>
            <person name="Gouil Q."/>
            <person name="Baker L."/>
            <person name="Ritchie M.E."/>
            <person name="Jex A.R."/>
            <person name="Gazzola D."/>
            <person name="Li H."/>
            <person name="Toshio Fujiwara R."/>
            <person name="Zhan B."/>
            <person name="Aroian R.V."/>
            <person name="Pafco B."/>
            <person name="Schwarz E.M."/>
        </authorList>
    </citation>
    <scope>NUCLEOTIDE SEQUENCE [LARGE SCALE GENOMIC DNA]</scope>
    <source>
        <strain evidence="3 4">Aroian</strain>
        <tissue evidence="3">Whole animal</tissue>
    </source>
</reference>
<dbReference type="SMART" id="SM00198">
    <property type="entry name" value="SCP"/>
    <property type="match status" value="1"/>
</dbReference>
<dbReference type="SUPFAM" id="SSF55797">
    <property type="entry name" value="PR-1-like"/>
    <property type="match status" value="1"/>
</dbReference>
<dbReference type="Pfam" id="PF00188">
    <property type="entry name" value="CAP"/>
    <property type="match status" value="1"/>
</dbReference>
<dbReference type="Proteomes" id="UP001303046">
    <property type="component" value="Unassembled WGS sequence"/>
</dbReference>
<protein>
    <recommendedName>
        <fullName evidence="2">SCP domain-containing protein</fullName>
    </recommendedName>
</protein>
<dbReference type="Gene3D" id="3.40.33.10">
    <property type="entry name" value="CAP"/>
    <property type="match status" value="1"/>
</dbReference>
<keyword evidence="4" id="KW-1185">Reference proteome</keyword>
<dbReference type="CDD" id="cd05380">
    <property type="entry name" value="CAP_euk"/>
    <property type="match status" value="1"/>
</dbReference>
<accession>A0ABR1BP23</accession>
<sequence length="413" mass="46930">MLVIFYIAVGVLLLPSTLPQDVEDSTSKTLCTGGTYNEEYIRDYFVHTINNHRYALLRGSEQNGPWNETANRKKFPLAKTMNRIEYDCNLEQKAFALLGQCCSTDFPSGPAGTAAIYYDTDLDGSDDADLFKAVWHWTKEISKFAVSDDAFTAKQVVYRNDDWRLYDYLNLVRAASSKIGCADITCRRRDMRRYRAVCLLNRNPLTDRDIIYKTGLGGCNKGETCQSGVCDQFGFYTISPKLFIAALQWIMNSLAWEERGIRVDGRFLSNPRFEDCIVPFSRSTNEAETMLKELNEGEKRIGFRINRKKAQFTKKVFCEGGGVQLKGSQIVGTSSYVFFRRSMNMENNIKEELNTKMRIALAEFATVREAKDQMTEKDLRGHLCDSTSLTALCYAVKNWADTPATSRKLLTSP</sequence>
<comment type="caution">
    <text evidence="3">The sequence shown here is derived from an EMBL/GenBank/DDBJ whole genome shotgun (WGS) entry which is preliminary data.</text>
</comment>